<accession>A0A540V8L9</accession>
<dbReference type="AlphaFoldDB" id="A0A540V8L9"/>
<dbReference type="OrthoDB" id="9813836at2"/>
<protein>
    <recommendedName>
        <fullName evidence="1">MAM domain-containing protein</fullName>
    </recommendedName>
</protein>
<reference evidence="2 3" key="1">
    <citation type="submission" date="2019-06" db="EMBL/GenBank/DDBJ databases">
        <title>Genome sequence of Litorilinea aerophila BAA-2444.</title>
        <authorList>
            <person name="Maclea K.S."/>
            <person name="Maurais E.G."/>
            <person name="Iannazzi L.C."/>
        </authorList>
    </citation>
    <scope>NUCLEOTIDE SEQUENCE [LARGE SCALE GENOMIC DNA]</scope>
    <source>
        <strain evidence="2 3">ATCC BAA-2444</strain>
    </source>
</reference>
<evidence type="ECO:0000259" key="1">
    <source>
        <dbReference type="Pfam" id="PF00629"/>
    </source>
</evidence>
<dbReference type="Proteomes" id="UP000317371">
    <property type="component" value="Unassembled WGS sequence"/>
</dbReference>
<dbReference type="Gene3D" id="2.60.120.260">
    <property type="entry name" value="Galactose-binding domain-like"/>
    <property type="match status" value="1"/>
</dbReference>
<keyword evidence="3" id="KW-1185">Reference proteome</keyword>
<evidence type="ECO:0000313" key="3">
    <source>
        <dbReference type="Proteomes" id="UP000317371"/>
    </source>
</evidence>
<feature type="domain" description="MAM" evidence="1">
    <location>
        <begin position="77"/>
        <end position="198"/>
    </location>
</feature>
<name>A0A540V8L9_9CHLR</name>
<dbReference type="EMBL" id="VIGC01000054">
    <property type="protein sequence ID" value="TQE93061.1"/>
    <property type="molecule type" value="Genomic_DNA"/>
</dbReference>
<dbReference type="SUPFAM" id="SSF49899">
    <property type="entry name" value="Concanavalin A-like lectins/glucanases"/>
    <property type="match status" value="1"/>
</dbReference>
<sequence>MDSSARFPLRGFLRRSRPAWVRWAAVLALVMLLALPGLFLVAPAARADLCSNALPNGGFENPDGWAVQSAGSYAVISDFWARSGQYSAYLAGVDNASDRLTATVSLPQVDSITLSFWWLMQTEESGTGSDGLTVQVADANGNPLQVLATVSDASVSGVWQQASADLTAYAGQTVQIQFLAQTDDTLSTDFYVDDVEASACTATDETFWLFLPITRR</sequence>
<dbReference type="RefSeq" id="WP_141612541.1">
    <property type="nucleotide sequence ID" value="NZ_VIGC02000054.1"/>
</dbReference>
<organism evidence="2 3">
    <name type="scientific">Litorilinea aerophila</name>
    <dbReference type="NCBI Taxonomy" id="1204385"/>
    <lineage>
        <taxon>Bacteria</taxon>
        <taxon>Bacillati</taxon>
        <taxon>Chloroflexota</taxon>
        <taxon>Caldilineae</taxon>
        <taxon>Caldilineales</taxon>
        <taxon>Caldilineaceae</taxon>
        <taxon>Litorilinea</taxon>
    </lineage>
</organism>
<comment type="caution">
    <text evidence="2">The sequence shown here is derived from an EMBL/GenBank/DDBJ whole genome shotgun (WGS) entry which is preliminary data.</text>
</comment>
<dbReference type="GO" id="GO:0016020">
    <property type="term" value="C:membrane"/>
    <property type="evidence" value="ECO:0007669"/>
    <property type="project" value="InterPro"/>
</dbReference>
<evidence type="ECO:0000313" key="2">
    <source>
        <dbReference type="EMBL" id="TQE93061.1"/>
    </source>
</evidence>
<gene>
    <name evidence="2" type="ORF">FKZ61_23065</name>
</gene>
<dbReference type="InterPro" id="IPR013320">
    <property type="entry name" value="ConA-like_dom_sf"/>
</dbReference>
<dbReference type="Pfam" id="PF00629">
    <property type="entry name" value="MAM"/>
    <property type="match status" value="1"/>
</dbReference>
<dbReference type="InterPro" id="IPR000998">
    <property type="entry name" value="MAM_dom"/>
</dbReference>
<proteinExistence type="predicted"/>
<dbReference type="InParanoid" id="A0A540V8L9"/>